<keyword evidence="2" id="KW-0812">Transmembrane</keyword>
<keyword evidence="2" id="KW-0472">Membrane</keyword>
<feature type="transmembrane region" description="Helical" evidence="2">
    <location>
        <begin position="202"/>
        <end position="235"/>
    </location>
</feature>
<protein>
    <submittedName>
        <fullName evidence="3">Uncharacterized protein LOC100183982</fullName>
    </submittedName>
</protein>
<organism evidence="3">
    <name type="scientific">Phallusia mammillata</name>
    <dbReference type="NCBI Taxonomy" id="59560"/>
    <lineage>
        <taxon>Eukaryota</taxon>
        <taxon>Metazoa</taxon>
        <taxon>Chordata</taxon>
        <taxon>Tunicata</taxon>
        <taxon>Ascidiacea</taxon>
        <taxon>Phlebobranchia</taxon>
        <taxon>Ascidiidae</taxon>
        <taxon>Phallusia</taxon>
    </lineage>
</organism>
<sequence length="240" mass="26105">MSEIQEKPGYGALDNVDDSTAPPYTESNEATVESGPPPPSYGETQNEAPPPTYESLYGEIQEARRNATGRGNFLKNVCIILFSTIGFTILIGILLSIPIAMIAVGAINLNNCPMERLIPIWLIVGGCVSGLMQIFSIGKRIKAKCNNEPPDNEEQGRFYNSCNGLLGCFNCAWFFAGNVWVYRYYRPENTTIPGLPNYCDPATYYLAFAIITIVYAIIALVCCCSCCIAMCAGAASDSNN</sequence>
<evidence type="ECO:0000256" key="1">
    <source>
        <dbReference type="SAM" id="MobiDB-lite"/>
    </source>
</evidence>
<feature type="region of interest" description="Disordered" evidence="1">
    <location>
        <begin position="1"/>
        <end position="53"/>
    </location>
</feature>
<name>A0A6F9DHA5_9ASCI</name>
<dbReference type="EMBL" id="LR786975">
    <property type="protein sequence ID" value="CAB3262837.1"/>
    <property type="molecule type" value="mRNA"/>
</dbReference>
<reference evidence="3" key="1">
    <citation type="submission" date="2020-04" db="EMBL/GenBank/DDBJ databases">
        <authorList>
            <person name="Neveu A P."/>
        </authorList>
    </citation>
    <scope>NUCLEOTIDE SEQUENCE</scope>
    <source>
        <tissue evidence="3">Whole embryo</tissue>
    </source>
</reference>
<feature type="transmembrane region" description="Helical" evidence="2">
    <location>
        <begin position="158"/>
        <end position="182"/>
    </location>
</feature>
<dbReference type="AlphaFoldDB" id="A0A6F9DHA5"/>
<proteinExistence type="evidence at transcript level"/>
<evidence type="ECO:0000256" key="2">
    <source>
        <dbReference type="SAM" id="Phobius"/>
    </source>
</evidence>
<dbReference type="InterPro" id="IPR040350">
    <property type="entry name" value="TMEM272"/>
</dbReference>
<evidence type="ECO:0000313" key="3">
    <source>
        <dbReference type="EMBL" id="CAB3262837.1"/>
    </source>
</evidence>
<dbReference type="PANTHER" id="PTHR33444">
    <property type="entry name" value="SI:DKEY-19B23.12-RELATED"/>
    <property type="match status" value="1"/>
</dbReference>
<accession>A0A6F9DHA5</accession>
<keyword evidence="2" id="KW-1133">Transmembrane helix</keyword>
<feature type="transmembrane region" description="Helical" evidence="2">
    <location>
        <begin position="73"/>
        <end position="106"/>
    </location>
</feature>
<gene>
    <name evidence="3" type="primary">LOC100183982-001</name>
</gene>
<dbReference type="PANTHER" id="PTHR33444:SF2">
    <property type="entry name" value="MARVEL DOMAIN-CONTAINING PROTEIN"/>
    <property type="match status" value="1"/>
</dbReference>
<feature type="transmembrane region" description="Helical" evidence="2">
    <location>
        <begin position="118"/>
        <end position="137"/>
    </location>
</feature>